<dbReference type="Pfam" id="PF03992">
    <property type="entry name" value="ABM"/>
    <property type="match status" value="1"/>
</dbReference>
<feature type="domain" description="ABM" evidence="1">
    <location>
        <begin position="2"/>
        <end position="92"/>
    </location>
</feature>
<dbReference type="EMBL" id="CAFBMD010000040">
    <property type="protein sequence ID" value="CAB4895962.1"/>
    <property type="molecule type" value="Genomic_DNA"/>
</dbReference>
<accession>A0A6J7FK08</accession>
<name>A0A6J7FK08_9ZZZZ</name>
<dbReference type="SUPFAM" id="SSF54909">
    <property type="entry name" value="Dimeric alpha+beta barrel"/>
    <property type="match status" value="1"/>
</dbReference>
<dbReference type="InterPro" id="IPR007138">
    <property type="entry name" value="ABM_dom"/>
</dbReference>
<dbReference type="InterPro" id="IPR011008">
    <property type="entry name" value="Dimeric_a/b-barrel"/>
</dbReference>
<sequence>MILEIAFVEVAPDQHSDFEKAVKRAVSEVLSTAPGFIDFEMHKGIEQANTYTFHIHWETLEHHTVGFREGDLFKKWRAIIGEYFTKPPIVEHWNIVSGL</sequence>
<dbReference type="AlphaFoldDB" id="A0A6J7FK08"/>
<dbReference type="PROSITE" id="PS51725">
    <property type="entry name" value="ABM"/>
    <property type="match status" value="1"/>
</dbReference>
<gene>
    <name evidence="2" type="ORF">UFOPK3492_00681</name>
</gene>
<protein>
    <submittedName>
        <fullName evidence="2">Unannotated protein</fullName>
    </submittedName>
</protein>
<dbReference type="Gene3D" id="3.30.70.100">
    <property type="match status" value="1"/>
</dbReference>
<evidence type="ECO:0000259" key="1">
    <source>
        <dbReference type="PROSITE" id="PS51725"/>
    </source>
</evidence>
<reference evidence="2" key="1">
    <citation type="submission" date="2020-05" db="EMBL/GenBank/DDBJ databases">
        <authorList>
            <person name="Chiriac C."/>
            <person name="Salcher M."/>
            <person name="Ghai R."/>
            <person name="Kavagutti S V."/>
        </authorList>
    </citation>
    <scope>NUCLEOTIDE SEQUENCE</scope>
</reference>
<proteinExistence type="predicted"/>
<organism evidence="2">
    <name type="scientific">freshwater metagenome</name>
    <dbReference type="NCBI Taxonomy" id="449393"/>
    <lineage>
        <taxon>unclassified sequences</taxon>
        <taxon>metagenomes</taxon>
        <taxon>ecological metagenomes</taxon>
    </lineage>
</organism>
<evidence type="ECO:0000313" key="2">
    <source>
        <dbReference type="EMBL" id="CAB4895962.1"/>
    </source>
</evidence>